<dbReference type="Pfam" id="PF07714">
    <property type="entry name" value="PK_Tyr_Ser-Thr"/>
    <property type="match status" value="1"/>
</dbReference>
<keyword evidence="7" id="KW-1185">Reference proteome</keyword>
<dbReference type="KEGG" id="mbr:MONBRDRAFT_11774"/>
<keyword evidence="4" id="KW-1133">Transmembrane helix</keyword>
<dbReference type="InterPro" id="IPR028994">
    <property type="entry name" value="Integrin_alpha_N"/>
</dbReference>
<dbReference type="GO" id="GO:0005524">
    <property type="term" value="F:ATP binding"/>
    <property type="evidence" value="ECO:0007669"/>
    <property type="project" value="InterPro"/>
</dbReference>
<dbReference type="InParanoid" id="A9VA90"/>
<keyword evidence="4" id="KW-0472">Membrane</keyword>
<dbReference type="PROSITE" id="PS50011">
    <property type="entry name" value="PROTEIN_KINASE_DOM"/>
    <property type="match status" value="1"/>
</dbReference>
<dbReference type="PANTHER" id="PTHR44103">
    <property type="entry name" value="PROPROTEIN CONVERTASE P"/>
    <property type="match status" value="1"/>
</dbReference>
<feature type="domain" description="Protein kinase" evidence="5">
    <location>
        <begin position="1192"/>
        <end position="1367"/>
    </location>
</feature>
<dbReference type="STRING" id="81824.A9VA90"/>
<dbReference type="RefSeq" id="XP_001749690.1">
    <property type="nucleotide sequence ID" value="XM_001749638.1"/>
</dbReference>
<name>A9VA90_MONBE</name>
<evidence type="ECO:0000313" key="7">
    <source>
        <dbReference type="Proteomes" id="UP000001357"/>
    </source>
</evidence>
<protein>
    <recommendedName>
        <fullName evidence="5">Protein kinase domain-containing protein</fullName>
    </recommendedName>
</protein>
<dbReference type="SUPFAM" id="SSF56112">
    <property type="entry name" value="Protein kinase-like (PK-like)"/>
    <property type="match status" value="1"/>
</dbReference>
<keyword evidence="1" id="KW-0732">Signal</keyword>
<evidence type="ECO:0000259" key="5">
    <source>
        <dbReference type="PROSITE" id="PS50011"/>
    </source>
</evidence>
<keyword evidence="3" id="KW-0325">Glycoprotein</keyword>
<dbReference type="Pfam" id="PF13517">
    <property type="entry name" value="FG-GAP_3"/>
    <property type="match status" value="6"/>
</dbReference>
<feature type="transmembrane region" description="Helical" evidence="4">
    <location>
        <begin position="1130"/>
        <end position="1152"/>
    </location>
</feature>
<dbReference type="InterPro" id="IPR013519">
    <property type="entry name" value="Int_alpha_beta-p"/>
</dbReference>
<evidence type="ECO:0000313" key="6">
    <source>
        <dbReference type="EMBL" id="EDQ85499.1"/>
    </source>
</evidence>
<organism evidence="6 7">
    <name type="scientific">Monosiga brevicollis</name>
    <name type="common">Choanoflagellate</name>
    <dbReference type="NCBI Taxonomy" id="81824"/>
    <lineage>
        <taxon>Eukaryota</taxon>
        <taxon>Choanoflagellata</taxon>
        <taxon>Craspedida</taxon>
        <taxon>Salpingoecidae</taxon>
        <taxon>Monosiga</taxon>
    </lineage>
</organism>
<dbReference type="InterPro" id="IPR013517">
    <property type="entry name" value="FG-GAP"/>
</dbReference>
<evidence type="ECO:0000256" key="3">
    <source>
        <dbReference type="ARBA" id="ARBA00023180"/>
    </source>
</evidence>
<keyword evidence="2" id="KW-0677">Repeat</keyword>
<dbReference type="Gene3D" id="1.10.510.10">
    <property type="entry name" value="Transferase(Phosphotransferase) domain 1"/>
    <property type="match status" value="1"/>
</dbReference>
<dbReference type="eggNOG" id="ENOG502SIJX">
    <property type="taxonomic scope" value="Eukaryota"/>
</dbReference>
<keyword evidence="4" id="KW-0812">Transmembrane</keyword>
<proteinExistence type="predicted"/>
<gene>
    <name evidence="6" type="ORF">MONBRDRAFT_11774</name>
</gene>
<sequence>MAVRDGGAWNEVNLALVAERSNCVLAADLDDDGDLDVVAVGPSNNLTAWYRNEGRGVFSTSVALAHVGNEPSVVRATDLDGDGHVDIIVGCKKDSHVYWLRGLGGGNFADAALILVAGSYLTDVNVADLDGDGYMDLLAASLNEGTYTWCRGHGQAQFDAPRLLSTRTQVRSIGAYDMDNDGLLDVVASSPGDNVIEWFRNLGNATFASESIQINTDKISSPALVVIDVDGDGDLDVVKSQPTANGAVSWCVNDGNGSFSTERVIVTGFDSPRYLAAADLDGNGWLDIVVGDRDAKHLLWLPNLGNGAFGPRRLIQGSLNTLRMVTTGDLDGDGQADVLCTKGEDEALWFRNEDSGASFAVRMLGISAVGSYTMAAGDLNGDGLLDVITASSTNDFLAWFPNLGAGRFATLDIISTLTLNPLSVHAADLDLDGHVDVLCASGTDDTVRWFRNTGYGASFVTALITDTAMGAFFVTAGDLDNDGWPDVLCSSVGDHVVAWYRNTGAGGFESARIIASQGNGGLEGTLALSLGDLNKDGWVDVVSTSYTGAVLLFPNRGAGNFDSPYVISSVLQSPTGVVLADVDGDGLRDIICAETAAGRIIWFRNKGAFSFSRLRILANPVAGPSLVATADLNRDGSLDFVSTNDLDDSVAWYANSGGGEFMPAVKLNGSISSPQGLALGDLDNDGDIDVTISTYETSFAGWYHLPGYQTEPYLVPERANASFWGLRVETHLLFLGLIDDLGTRQIQTYLLTDGRWSVLTYSHIVCTEPALNVPTSPSQPLLTTESGVLLPYLSEAGQVNLLVYYGLRLNLSSVVALPNVSTSTAMVMHGERLVYTRSNALHNNDTVVCSSLLVEAGSAVIHSASACLRLPSMVHACSTPQPPILFLGTNDSVLVFEAAASSDEFGLLRAQLQLQTSDDAAFLAVHEAMGNGFVLTMRLQNTLALAHWTYTSTLGVRLRTAILVGQCQEPLDVMAWSRSNTTVLVSCVGPEARVHVLLVNLATRVFVLIYRGPPDAPAVAGLAQFDDDALLILAHEVLRLDVPRFVAATAPVATDMTRTLAPLLNQTEFYLAPTRTELPEVPSQRATVPASTTTRAVELTTALSTTASLRSTTRDAARVDASSGSGQSEVIIAVVVALIAAIVVAVLWWWWWSRRANSSSSRSQAFRGKLFSDEGDGTVPMSAAGQLELCLSELDATLRREAFAQGAQLPAPQELPALVSLGGVLLLMRRVILCDGLVEDYRAVVQEVALMHRASHHPGIVSLLAVVHDSMPIALVLEYADRGDLRQFLRGQDGANLSEDAKLEMIAQFTSGLCHVHTCGLLHRDMASRNVLLFSSSHSEVPQAKLADFGCAFELNWAPPLGFHVIK</sequence>
<evidence type="ECO:0000256" key="4">
    <source>
        <dbReference type="SAM" id="Phobius"/>
    </source>
</evidence>
<dbReference type="CDD" id="cd00180">
    <property type="entry name" value="PKc"/>
    <property type="match status" value="1"/>
</dbReference>
<dbReference type="GO" id="GO:0004672">
    <property type="term" value="F:protein kinase activity"/>
    <property type="evidence" value="ECO:0007669"/>
    <property type="project" value="InterPro"/>
</dbReference>
<dbReference type="GeneID" id="5894952"/>
<evidence type="ECO:0000256" key="1">
    <source>
        <dbReference type="ARBA" id="ARBA00022729"/>
    </source>
</evidence>
<dbReference type="SUPFAM" id="SSF69318">
    <property type="entry name" value="Integrin alpha N-terminal domain"/>
    <property type="match status" value="2"/>
</dbReference>
<dbReference type="Gene3D" id="2.130.10.130">
    <property type="entry name" value="Integrin alpha, N-terminal"/>
    <property type="match status" value="4"/>
</dbReference>
<dbReference type="EMBL" id="CH991573">
    <property type="protein sequence ID" value="EDQ85499.1"/>
    <property type="molecule type" value="Genomic_DNA"/>
</dbReference>
<dbReference type="InterPro" id="IPR008266">
    <property type="entry name" value="Tyr_kinase_AS"/>
</dbReference>
<evidence type="ECO:0000256" key="2">
    <source>
        <dbReference type="ARBA" id="ARBA00022737"/>
    </source>
</evidence>
<dbReference type="InterPro" id="IPR011009">
    <property type="entry name" value="Kinase-like_dom_sf"/>
</dbReference>
<dbReference type="SMART" id="SM00191">
    <property type="entry name" value="Int_alpha"/>
    <property type="match status" value="6"/>
</dbReference>
<dbReference type="PANTHER" id="PTHR44103:SF1">
    <property type="entry name" value="PROPROTEIN CONVERTASE P"/>
    <property type="match status" value="1"/>
</dbReference>
<dbReference type="InterPro" id="IPR001245">
    <property type="entry name" value="Ser-Thr/Tyr_kinase_cat_dom"/>
</dbReference>
<accession>A9VA90</accession>
<reference evidence="6 7" key="1">
    <citation type="journal article" date="2008" name="Nature">
        <title>The genome of the choanoflagellate Monosiga brevicollis and the origin of metazoans.</title>
        <authorList>
            <consortium name="JGI Sequencing"/>
            <person name="King N."/>
            <person name="Westbrook M.J."/>
            <person name="Young S.L."/>
            <person name="Kuo A."/>
            <person name="Abedin M."/>
            <person name="Chapman J."/>
            <person name="Fairclough S."/>
            <person name="Hellsten U."/>
            <person name="Isogai Y."/>
            <person name="Letunic I."/>
            <person name="Marr M."/>
            <person name="Pincus D."/>
            <person name="Putnam N."/>
            <person name="Rokas A."/>
            <person name="Wright K.J."/>
            <person name="Zuzow R."/>
            <person name="Dirks W."/>
            <person name="Good M."/>
            <person name="Goodstein D."/>
            <person name="Lemons D."/>
            <person name="Li W."/>
            <person name="Lyons J.B."/>
            <person name="Morris A."/>
            <person name="Nichols S."/>
            <person name="Richter D.J."/>
            <person name="Salamov A."/>
            <person name="Bork P."/>
            <person name="Lim W.A."/>
            <person name="Manning G."/>
            <person name="Miller W.T."/>
            <person name="McGinnis W."/>
            <person name="Shapiro H."/>
            <person name="Tjian R."/>
            <person name="Grigoriev I.V."/>
            <person name="Rokhsar D."/>
        </authorList>
    </citation>
    <scope>NUCLEOTIDE SEQUENCE [LARGE SCALE GENOMIC DNA]</scope>
    <source>
        <strain evidence="7">MX1 / ATCC 50154</strain>
    </source>
</reference>
<dbReference type="PROSITE" id="PS00109">
    <property type="entry name" value="PROTEIN_KINASE_TYR"/>
    <property type="match status" value="1"/>
</dbReference>
<dbReference type="Proteomes" id="UP000001357">
    <property type="component" value="Unassembled WGS sequence"/>
</dbReference>
<dbReference type="InterPro" id="IPR000719">
    <property type="entry name" value="Prot_kinase_dom"/>
</dbReference>